<feature type="domain" description="Carbohydrate kinase FGGY N-terminal" evidence="5">
    <location>
        <begin position="4"/>
        <end position="239"/>
    </location>
</feature>
<reference evidence="7" key="1">
    <citation type="journal article" date="2014" name="Int. J. Syst. Evol. Microbiol.">
        <title>Complete genome sequence of Corynebacterium casei LMG S-19264T (=DSM 44701T), isolated from a smear-ripened cheese.</title>
        <authorList>
            <consortium name="US DOE Joint Genome Institute (JGI-PGF)"/>
            <person name="Walter F."/>
            <person name="Albersmeier A."/>
            <person name="Kalinowski J."/>
            <person name="Ruckert C."/>
        </authorList>
    </citation>
    <scope>NUCLEOTIDE SEQUENCE</scope>
    <source>
        <strain evidence="7">KCTC 42651</strain>
    </source>
</reference>
<evidence type="ECO:0000313" key="7">
    <source>
        <dbReference type="EMBL" id="GHD54817.1"/>
    </source>
</evidence>
<comment type="similarity">
    <text evidence="1 4">Belongs to the FGGY kinase family.</text>
</comment>
<keyword evidence="8" id="KW-1185">Reference proteome</keyword>
<dbReference type="PANTHER" id="PTHR43095:SF6">
    <property type="entry name" value="XYLULOSE KINASE"/>
    <property type="match status" value="1"/>
</dbReference>
<dbReference type="RefSeq" id="WP_189991594.1">
    <property type="nucleotide sequence ID" value="NZ_BMZS01000007.1"/>
</dbReference>
<dbReference type="PROSITE" id="PS00445">
    <property type="entry name" value="FGGY_KINASES_2"/>
    <property type="match status" value="1"/>
</dbReference>
<sequence>MALVLAVDLGGSGLRAALVAADGSLRSAVASRPGDGSVGNADPDLWWWELGDAAAELAAREPDGFAALEGICICGMTRTQVFVGSDGEAVRAAIGFGDTRAAEVVERAEETLDLAGLPEAANLNPYHPAARLLWLKQAEPANYAATARVLEPKDWLAFRLTGVARSDAVSCARLRAAAEPVAGRSLLDALGLDAGLLPEIVAPTATVGRVRAGLPAPFDRLAGVPVFCGSHDTWAGVVGLGALVPGRAYNVAGTSEVLGLITGRAVAAPGLVTINWGEGWQVGGPSQSGGATVRHALRLLGRGGEDPAAAVASLETADLADEPPLFLPFLEGERVPYWDAGLRGSFIGLSAEHGPADLLWSVLEGIALLNREVLRRAEAAAGRAAEVVRLGGGGARSGLWARIKADALGRPVELAAQPEAGLAGAAAVAWTGLGRYPDLASAQAAMVRVARRIDPDPARAAAMDRRAELWAEMQAATAQAGRRFGG</sequence>
<dbReference type="InterPro" id="IPR018485">
    <property type="entry name" value="FGGY_C"/>
</dbReference>
<dbReference type="Pfam" id="PF00370">
    <property type="entry name" value="FGGY_N"/>
    <property type="match status" value="1"/>
</dbReference>
<dbReference type="PANTHER" id="PTHR43095">
    <property type="entry name" value="SUGAR KINASE"/>
    <property type="match status" value="1"/>
</dbReference>
<evidence type="ECO:0000256" key="4">
    <source>
        <dbReference type="RuleBase" id="RU003733"/>
    </source>
</evidence>
<evidence type="ECO:0000259" key="6">
    <source>
        <dbReference type="Pfam" id="PF02782"/>
    </source>
</evidence>
<dbReference type="Pfam" id="PF02782">
    <property type="entry name" value="FGGY_C"/>
    <property type="match status" value="1"/>
</dbReference>
<dbReference type="InterPro" id="IPR018483">
    <property type="entry name" value="Carb_kinase_FGGY_CS"/>
</dbReference>
<dbReference type="InterPro" id="IPR050406">
    <property type="entry name" value="FGGY_Carb_Kinase"/>
</dbReference>
<comment type="caution">
    <text evidence="7">The sequence shown here is derived from an EMBL/GenBank/DDBJ whole genome shotgun (WGS) entry which is preliminary data.</text>
</comment>
<proteinExistence type="inferred from homology"/>
<dbReference type="InterPro" id="IPR043129">
    <property type="entry name" value="ATPase_NBD"/>
</dbReference>
<dbReference type="GO" id="GO:0005975">
    <property type="term" value="P:carbohydrate metabolic process"/>
    <property type="evidence" value="ECO:0007669"/>
    <property type="project" value="InterPro"/>
</dbReference>
<accession>A0A918XUK2</accession>
<dbReference type="InterPro" id="IPR018484">
    <property type="entry name" value="FGGY_N"/>
</dbReference>
<dbReference type="Gene3D" id="3.30.420.40">
    <property type="match status" value="2"/>
</dbReference>
<organism evidence="7 8">
    <name type="scientific">Thalassobaculum fulvum</name>
    <dbReference type="NCBI Taxonomy" id="1633335"/>
    <lineage>
        <taxon>Bacteria</taxon>
        <taxon>Pseudomonadati</taxon>
        <taxon>Pseudomonadota</taxon>
        <taxon>Alphaproteobacteria</taxon>
        <taxon>Rhodospirillales</taxon>
        <taxon>Thalassobaculaceae</taxon>
        <taxon>Thalassobaculum</taxon>
    </lineage>
</organism>
<evidence type="ECO:0000256" key="2">
    <source>
        <dbReference type="ARBA" id="ARBA00022679"/>
    </source>
</evidence>
<dbReference type="PIRSF" id="PIRSF000538">
    <property type="entry name" value="GlpK"/>
    <property type="match status" value="1"/>
</dbReference>
<gene>
    <name evidence="7" type="ORF">GCM10017083_33130</name>
</gene>
<name>A0A918XUK2_9PROT</name>
<feature type="domain" description="Carbohydrate kinase FGGY C-terminal" evidence="6">
    <location>
        <begin position="248"/>
        <end position="429"/>
    </location>
</feature>
<dbReference type="Proteomes" id="UP000630353">
    <property type="component" value="Unassembled WGS sequence"/>
</dbReference>
<evidence type="ECO:0000313" key="8">
    <source>
        <dbReference type="Proteomes" id="UP000630353"/>
    </source>
</evidence>
<dbReference type="EMBL" id="BMZS01000007">
    <property type="protein sequence ID" value="GHD54817.1"/>
    <property type="molecule type" value="Genomic_DNA"/>
</dbReference>
<dbReference type="InterPro" id="IPR000577">
    <property type="entry name" value="Carb_kinase_FGGY"/>
</dbReference>
<keyword evidence="3 4" id="KW-0418">Kinase</keyword>
<reference evidence="7" key="2">
    <citation type="submission" date="2020-09" db="EMBL/GenBank/DDBJ databases">
        <authorList>
            <person name="Sun Q."/>
            <person name="Kim S."/>
        </authorList>
    </citation>
    <scope>NUCLEOTIDE SEQUENCE</scope>
    <source>
        <strain evidence="7">KCTC 42651</strain>
    </source>
</reference>
<evidence type="ECO:0000259" key="5">
    <source>
        <dbReference type="Pfam" id="PF00370"/>
    </source>
</evidence>
<dbReference type="SUPFAM" id="SSF53067">
    <property type="entry name" value="Actin-like ATPase domain"/>
    <property type="match status" value="2"/>
</dbReference>
<evidence type="ECO:0000256" key="3">
    <source>
        <dbReference type="ARBA" id="ARBA00022777"/>
    </source>
</evidence>
<evidence type="ECO:0000256" key="1">
    <source>
        <dbReference type="ARBA" id="ARBA00009156"/>
    </source>
</evidence>
<protein>
    <submittedName>
        <fullName evidence="7">Carbohydrate kinase</fullName>
    </submittedName>
</protein>
<dbReference type="GO" id="GO:0016301">
    <property type="term" value="F:kinase activity"/>
    <property type="evidence" value="ECO:0007669"/>
    <property type="project" value="UniProtKB-KW"/>
</dbReference>
<keyword evidence="2 4" id="KW-0808">Transferase</keyword>
<dbReference type="GO" id="GO:0016773">
    <property type="term" value="F:phosphotransferase activity, alcohol group as acceptor"/>
    <property type="evidence" value="ECO:0007669"/>
    <property type="project" value="InterPro"/>
</dbReference>
<dbReference type="AlphaFoldDB" id="A0A918XUK2"/>